<proteinExistence type="predicted"/>
<dbReference type="AlphaFoldDB" id="X0YCI9"/>
<feature type="transmembrane region" description="Helical" evidence="2">
    <location>
        <begin position="83"/>
        <end position="102"/>
    </location>
</feature>
<feature type="non-terminal residue" evidence="3">
    <location>
        <position position="178"/>
    </location>
</feature>
<evidence type="ECO:0008006" key="4">
    <source>
        <dbReference type="Google" id="ProtNLM"/>
    </source>
</evidence>
<feature type="transmembrane region" description="Helical" evidence="2">
    <location>
        <begin position="114"/>
        <end position="138"/>
    </location>
</feature>
<dbReference type="EMBL" id="BARS01054036">
    <property type="protein sequence ID" value="GAG44977.1"/>
    <property type="molecule type" value="Genomic_DNA"/>
</dbReference>
<evidence type="ECO:0000256" key="1">
    <source>
        <dbReference type="SAM" id="Coils"/>
    </source>
</evidence>
<name>X0YCI9_9ZZZZ</name>
<keyword evidence="2" id="KW-0812">Transmembrane</keyword>
<comment type="caution">
    <text evidence="3">The sequence shown here is derived from an EMBL/GenBank/DDBJ whole genome shotgun (WGS) entry which is preliminary data.</text>
</comment>
<evidence type="ECO:0000313" key="3">
    <source>
        <dbReference type="EMBL" id="GAG44977.1"/>
    </source>
</evidence>
<feature type="transmembrane region" description="Helical" evidence="2">
    <location>
        <begin position="6"/>
        <end position="24"/>
    </location>
</feature>
<organism evidence="3">
    <name type="scientific">marine sediment metagenome</name>
    <dbReference type="NCBI Taxonomy" id="412755"/>
    <lineage>
        <taxon>unclassified sequences</taxon>
        <taxon>metagenomes</taxon>
        <taxon>ecological metagenomes</taxon>
    </lineage>
</organism>
<feature type="coiled-coil region" evidence="1">
    <location>
        <begin position="28"/>
        <end position="55"/>
    </location>
</feature>
<keyword evidence="2" id="KW-0472">Membrane</keyword>
<evidence type="ECO:0000256" key="2">
    <source>
        <dbReference type="SAM" id="Phobius"/>
    </source>
</evidence>
<keyword evidence="2" id="KW-1133">Transmembrane helix</keyword>
<reference evidence="3" key="1">
    <citation type="journal article" date="2014" name="Front. Microbiol.">
        <title>High frequency of phylogenetically diverse reductive dehalogenase-homologous genes in deep subseafloor sedimentary metagenomes.</title>
        <authorList>
            <person name="Kawai M."/>
            <person name="Futagami T."/>
            <person name="Toyoda A."/>
            <person name="Takaki Y."/>
            <person name="Nishi S."/>
            <person name="Hori S."/>
            <person name="Arai W."/>
            <person name="Tsubouchi T."/>
            <person name="Morono Y."/>
            <person name="Uchiyama I."/>
            <person name="Ito T."/>
            <person name="Fujiyama A."/>
            <person name="Inagaki F."/>
            <person name="Takami H."/>
        </authorList>
    </citation>
    <scope>NUCLEOTIDE SEQUENCE</scope>
    <source>
        <strain evidence="3">Expedition CK06-06</strain>
    </source>
</reference>
<keyword evidence="1" id="KW-0175">Coiled coil</keyword>
<sequence>MSDAFIIIQIMLITIGVVILGMILNKLLGLSKDKISEFKEQAQNLQERMKNAQVLADRQMMIQVQRETMQFTKSIMIKQFVPLCLRCFIFIGIFAVLGFIYAEYDGGLLPFPLLIFGTGWVAIYFIFSISFSLIIYGIKKLYKRITGKQVSSQGHLREIMELVSPTQQSSGISFQVQT</sequence>
<gene>
    <name evidence="3" type="ORF">S01H1_80074</name>
</gene>
<protein>
    <recommendedName>
        <fullName evidence="4">DUF106 domain-containing protein</fullName>
    </recommendedName>
</protein>
<accession>X0YCI9</accession>